<dbReference type="EMBL" id="WQMT02000005">
    <property type="protein sequence ID" value="KAG9223440.1"/>
    <property type="molecule type" value="Genomic_DNA"/>
</dbReference>
<protein>
    <submittedName>
        <fullName evidence="1">Uncharacterized protein</fullName>
    </submittedName>
</protein>
<reference evidence="1 2" key="1">
    <citation type="journal article" date="2021" name="Appl. Environ. Microbiol.">
        <title>Genetic linkage and physical mapping for an oyster mushroom Pleurotus cornucopiae and QTL analysis for the trait cap color.</title>
        <authorList>
            <person name="Zhang Y."/>
            <person name="Gao W."/>
            <person name="Sonnenberg A."/>
            <person name="Chen Q."/>
            <person name="Zhang J."/>
            <person name="Huang C."/>
        </authorList>
    </citation>
    <scope>NUCLEOTIDE SEQUENCE [LARGE SCALE GENOMIC DNA]</scope>
    <source>
        <strain evidence="1">CCMSSC00406</strain>
    </source>
</reference>
<comment type="caution">
    <text evidence="1">The sequence shown here is derived from an EMBL/GenBank/DDBJ whole genome shotgun (WGS) entry which is preliminary data.</text>
</comment>
<evidence type="ECO:0000313" key="2">
    <source>
        <dbReference type="Proteomes" id="UP000824881"/>
    </source>
</evidence>
<name>A0ACB7J0C2_PLECO</name>
<organism evidence="1 2">
    <name type="scientific">Pleurotus cornucopiae</name>
    <name type="common">Cornucopia mushroom</name>
    <dbReference type="NCBI Taxonomy" id="5321"/>
    <lineage>
        <taxon>Eukaryota</taxon>
        <taxon>Fungi</taxon>
        <taxon>Dikarya</taxon>
        <taxon>Basidiomycota</taxon>
        <taxon>Agaricomycotina</taxon>
        <taxon>Agaricomycetes</taxon>
        <taxon>Agaricomycetidae</taxon>
        <taxon>Agaricales</taxon>
        <taxon>Pleurotineae</taxon>
        <taxon>Pleurotaceae</taxon>
        <taxon>Pleurotus</taxon>
    </lineage>
</organism>
<dbReference type="Proteomes" id="UP000824881">
    <property type="component" value="Unassembled WGS sequence"/>
</dbReference>
<sequence>MRGRGRGGGKQGGRGRGRGHSATAAKSATHTSPAPPASSDTLRLDDEQPAPPTATTISFETPQNTRSNGIDENLIITGKRQCQPSIRAAQAEQSPGASGEPQMNSSKGKPPTKKAKSSAGGAAAVAAPRELPARRARPDDPAAPDKPRPIRSHEEVEAEKKRQEDDRRELEAVEQRHKQLLARLQIAEEAADQLEDIKMFQDGPILLQNKRTPTFAEEDTESEPGVTQTSGKAKTSRRLKMQKGELRDSVDTMVKVLRAKSATSAKTKCGPGRSAQGLVSNWESRIQRAIPSATTSQSWASQSGGSTQAIGGFDDDDVFADRDSELAGIGQRSSKQRTNKDVLIISSDDESSRAPTSRVRAKPSRWVPATPAKKLATTSSPAAKPVTPHAPVTPSSNKLVSAKIASHPESSVLVLIDTIWATQILPTLYHQLYSSTRPFLDFTKGQSLLRALQQAVNDVVPSSRYVARCDDEFFGRAYDRLCEQRSHFGTYTMKKVADYLENRFGTNRAQIAAYVKWALRKGGPALYKTPTPLDSPASGEEGHICNERARVIHKPCYWAPLPTPSSSDTSHVILTCLACDAPSLPVGAAGGGQCAPPSHSGTLDGRAPSPFSGNLM</sequence>
<keyword evidence="2" id="KW-1185">Reference proteome</keyword>
<accession>A0ACB7J0C2</accession>
<proteinExistence type="predicted"/>
<evidence type="ECO:0000313" key="1">
    <source>
        <dbReference type="EMBL" id="KAG9223440.1"/>
    </source>
</evidence>
<gene>
    <name evidence="1" type="ORF">CCMSSC00406_0007627</name>
</gene>